<evidence type="ECO:0000313" key="2">
    <source>
        <dbReference type="Proteomes" id="UP001479933"/>
    </source>
</evidence>
<dbReference type="Proteomes" id="UP001479933">
    <property type="component" value="Chromosome"/>
</dbReference>
<reference evidence="1 2" key="1">
    <citation type="journal article" date="2023" name="Virus Evol.">
        <title>Computational host range prediction-The good, the bad, and the ugly.</title>
        <authorList>
            <person name="Howell A.A."/>
            <person name="Versoza C.J."/>
            <person name="Pfeifer S.P."/>
        </authorList>
    </citation>
    <scope>NUCLEOTIDE SEQUENCE [LARGE SCALE GENOMIC DNA]</scope>
    <source>
        <strain evidence="1 2">1610/1b</strain>
    </source>
</reference>
<evidence type="ECO:0000313" key="1">
    <source>
        <dbReference type="EMBL" id="WYY09055.1"/>
    </source>
</evidence>
<dbReference type="EMBL" id="CP136137">
    <property type="protein sequence ID" value="WYY09055.1"/>
    <property type="molecule type" value="Genomic_DNA"/>
</dbReference>
<protein>
    <recommendedName>
        <fullName evidence="3">Transcriptional regulator, AbiEi antitoxin, Type IV TA system</fullName>
    </recommendedName>
</protein>
<sequence>MNSLPDGVYPYRELLATFGRAELDRLIGSGVIRRIRHGWYAAGDPPAADVAAVRRGGVISCVTALNRRGVWTPEDHRLHVRGNSASVRTRKGPFCKQFRRPEPEQGLVDDIPTALRHAARCLNDEGFVVVCDSILNRGLMTMEQIEYQFRDAPRRIQQLLDRCDPQAESGPETMTRFRLRSRNIHVRSQVRIVFCWPTTEATILAAVRAGAHTHSHLDRVPRSAST</sequence>
<organism evidence="1 2">
    <name type="scientific">Gordonia hydrophobica</name>
    <dbReference type="NCBI Taxonomy" id="40516"/>
    <lineage>
        <taxon>Bacteria</taxon>
        <taxon>Bacillati</taxon>
        <taxon>Actinomycetota</taxon>
        <taxon>Actinomycetes</taxon>
        <taxon>Mycobacteriales</taxon>
        <taxon>Gordoniaceae</taxon>
        <taxon>Gordonia</taxon>
    </lineage>
</organism>
<keyword evidence="2" id="KW-1185">Reference proteome</keyword>
<gene>
    <name evidence="1" type="ORF">RVF87_08375</name>
</gene>
<name>A0ABZ2U5Y8_9ACTN</name>
<accession>A0ABZ2U5Y8</accession>
<evidence type="ECO:0008006" key="3">
    <source>
        <dbReference type="Google" id="ProtNLM"/>
    </source>
</evidence>
<dbReference type="RefSeq" id="WP_066164364.1">
    <property type="nucleotide sequence ID" value="NZ_CP136137.1"/>
</dbReference>
<proteinExistence type="predicted"/>